<sequence>MNRVFCNGAEAAADDLAAALTNYGHFTSMQVRGGAVQGLELHLQRLRQGTAELFAGTLDDARVRAWMRQALDACGMADASLRVTVFSRRFDFRRPLQPLAVDVLVSVSGPFQASPQPLSLGAVAYRRELPHLKHVGTFPLFQQRRQALLAGFDDALFVTADGLVSEGTTWNIGFWDGRDVTWPRAPALRGTAERLLMDGLQAREQGQVQREVALAELRDFSGAVACNASGLWPVARIDRVGFPESGAFRQRLLAVLQERPWEPL</sequence>
<dbReference type="NCBIfam" id="NF006734">
    <property type="entry name" value="PRK09266.1"/>
    <property type="match status" value="1"/>
</dbReference>
<dbReference type="EMBL" id="JAPCHY010000005">
    <property type="protein sequence ID" value="MCW4472543.1"/>
    <property type="molecule type" value="Genomic_DNA"/>
</dbReference>
<organism evidence="1 2">
    <name type="scientific">Xanthomonas chitinilytica</name>
    <dbReference type="NCBI Taxonomy" id="2989819"/>
    <lineage>
        <taxon>Bacteria</taxon>
        <taxon>Pseudomonadati</taxon>
        <taxon>Pseudomonadota</taxon>
        <taxon>Gammaproteobacteria</taxon>
        <taxon>Lysobacterales</taxon>
        <taxon>Lysobacteraceae</taxon>
        <taxon>Xanthomonas</taxon>
    </lineage>
</organism>
<dbReference type="Proteomes" id="UP001209922">
    <property type="component" value="Unassembled WGS sequence"/>
</dbReference>
<comment type="caution">
    <text evidence="1">The sequence shown here is derived from an EMBL/GenBank/DDBJ whole genome shotgun (WGS) entry which is preliminary data.</text>
</comment>
<evidence type="ECO:0000313" key="1">
    <source>
        <dbReference type="EMBL" id="MCW4472543.1"/>
    </source>
</evidence>
<name>A0ABT3JVN7_9XANT</name>
<dbReference type="Pfam" id="PF01063">
    <property type="entry name" value="Aminotran_4"/>
    <property type="match status" value="1"/>
</dbReference>
<accession>A0ABT3JVN7</accession>
<dbReference type="Gene3D" id="3.20.10.10">
    <property type="entry name" value="D-amino Acid Aminotransferase, subunit A, domain 2"/>
    <property type="match status" value="1"/>
</dbReference>
<reference evidence="1 2" key="1">
    <citation type="submission" date="2022-10" db="EMBL/GenBank/DDBJ databases">
        <title>Xanthomonas sp. H13-6.</title>
        <authorList>
            <person name="Liu X."/>
            <person name="Deng Z."/>
            <person name="Jiang Y."/>
            <person name="Yu T."/>
            <person name="Ai J."/>
        </authorList>
    </citation>
    <scope>NUCLEOTIDE SEQUENCE [LARGE SCALE GENOMIC DNA]</scope>
    <source>
        <strain evidence="1 2">H13-6</strain>
    </source>
</reference>
<gene>
    <name evidence="1" type="ORF">OK345_08505</name>
</gene>
<dbReference type="GO" id="GO:0008483">
    <property type="term" value="F:transaminase activity"/>
    <property type="evidence" value="ECO:0007669"/>
    <property type="project" value="UniProtKB-KW"/>
</dbReference>
<proteinExistence type="predicted"/>
<dbReference type="SUPFAM" id="SSF56752">
    <property type="entry name" value="D-aminoacid aminotransferase-like PLP-dependent enzymes"/>
    <property type="match status" value="1"/>
</dbReference>
<dbReference type="InterPro" id="IPR001544">
    <property type="entry name" value="Aminotrans_IV"/>
</dbReference>
<keyword evidence="1" id="KW-0032">Aminotransferase</keyword>
<dbReference type="InterPro" id="IPR043131">
    <property type="entry name" value="BCAT-like_N"/>
</dbReference>
<keyword evidence="1" id="KW-0808">Transferase</keyword>
<protein>
    <submittedName>
        <fullName evidence="1">Aminotransferase class IV family protein</fullName>
    </submittedName>
</protein>
<dbReference type="RefSeq" id="WP_265127500.1">
    <property type="nucleotide sequence ID" value="NZ_JAPCHY010000005.1"/>
</dbReference>
<dbReference type="InterPro" id="IPR043132">
    <property type="entry name" value="BCAT-like_C"/>
</dbReference>
<evidence type="ECO:0000313" key="2">
    <source>
        <dbReference type="Proteomes" id="UP001209922"/>
    </source>
</evidence>
<dbReference type="Gene3D" id="3.30.470.10">
    <property type="match status" value="1"/>
</dbReference>
<dbReference type="InterPro" id="IPR036038">
    <property type="entry name" value="Aminotransferase-like"/>
</dbReference>
<keyword evidence="2" id="KW-1185">Reference proteome</keyword>